<proteinExistence type="predicted"/>
<evidence type="ECO:0000313" key="1">
    <source>
        <dbReference type="EMBL" id="EDP98462.1"/>
    </source>
</evidence>
<dbReference type="AlphaFoldDB" id="A9DL26"/>
<name>A9DL26_9FLAO</name>
<dbReference type="EMBL" id="ABIB01000001">
    <property type="protein sequence ID" value="EDP98462.1"/>
    <property type="molecule type" value="Genomic_DNA"/>
</dbReference>
<reference evidence="1 2" key="1">
    <citation type="journal article" date="2011" name="J. Bacteriol.">
        <title>Genome sequence of the algicidal bacterium Kordia algicida OT-1.</title>
        <authorList>
            <person name="Lee H.S."/>
            <person name="Kang S.G."/>
            <person name="Kwon K.K."/>
            <person name="Lee J.H."/>
            <person name="Kim S.J."/>
        </authorList>
    </citation>
    <scope>NUCLEOTIDE SEQUENCE [LARGE SCALE GENOMIC DNA]</scope>
    <source>
        <strain evidence="1 2">OT-1</strain>
    </source>
</reference>
<dbReference type="eggNOG" id="ENOG5032V3R">
    <property type="taxonomic scope" value="Bacteria"/>
</dbReference>
<gene>
    <name evidence="1" type="ORF">KAOT1_14632</name>
</gene>
<organism evidence="1 2">
    <name type="scientific">Kordia algicida OT-1</name>
    <dbReference type="NCBI Taxonomy" id="391587"/>
    <lineage>
        <taxon>Bacteria</taxon>
        <taxon>Pseudomonadati</taxon>
        <taxon>Bacteroidota</taxon>
        <taxon>Flavobacteriia</taxon>
        <taxon>Flavobacteriales</taxon>
        <taxon>Flavobacteriaceae</taxon>
        <taxon>Kordia</taxon>
    </lineage>
</organism>
<dbReference type="InterPro" id="IPR043869">
    <property type="entry name" value="DUF5829"/>
</dbReference>
<dbReference type="Pfam" id="PF19147">
    <property type="entry name" value="DUF5829"/>
    <property type="match status" value="1"/>
</dbReference>
<accession>A9DL26</accession>
<dbReference type="Proteomes" id="UP000002945">
    <property type="component" value="Unassembled WGS sequence"/>
</dbReference>
<evidence type="ECO:0000313" key="2">
    <source>
        <dbReference type="Proteomes" id="UP000002945"/>
    </source>
</evidence>
<dbReference type="STRING" id="391587.KAOT1_14632"/>
<keyword evidence="2" id="KW-1185">Reference proteome</keyword>
<sequence>MIYKRTLIFILILSFSCSKQQKDLEKSSVDYDKVDAFFGTNVSQILFDHLYVVLDSVSYAQLKQNAFFNDMYGSIDKGLPNFEAIDAKTSSCYIRGHSHYIEILGPNNRYQEPIGKSGIGFSLHNKGEHFHLGVQPKLAQNKTPYLSISETIDLPIENTEITWFKAFYSPNISTNLHTWYAFYNPIFLDSLYHVKHHTYSREAFLKKLYKKECLFKDIESISMHCTKADFYRIAQEMRHLGCDLIKNEGKTLTIASGDITIEIRLSETIKNSHITQIQCKLNTIDSSVIQLGNLTITNYGMKSIWDFNTFNKTIF</sequence>
<dbReference type="HOGENOM" id="CLU_882285_0_0_10"/>
<comment type="caution">
    <text evidence="1">The sequence shown here is derived from an EMBL/GenBank/DDBJ whole genome shotgun (WGS) entry which is preliminary data.</text>
</comment>
<protein>
    <submittedName>
        <fullName evidence="1">Uncharacterized protein</fullName>
    </submittedName>
</protein>
<dbReference type="PROSITE" id="PS51257">
    <property type="entry name" value="PROKAR_LIPOPROTEIN"/>
    <property type="match status" value="1"/>
</dbReference>